<keyword evidence="1 3" id="KW-0808">Transferase</keyword>
<feature type="domain" description="N-acetyltransferase" evidence="2">
    <location>
        <begin position="7"/>
        <end position="163"/>
    </location>
</feature>
<proteinExistence type="predicted"/>
<dbReference type="GO" id="GO:0008080">
    <property type="term" value="F:N-acetyltransferase activity"/>
    <property type="evidence" value="ECO:0007669"/>
    <property type="project" value="InterPro"/>
</dbReference>
<dbReference type="OrthoDB" id="67353at2"/>
<dbReference type="SUPFAM" id="SSF55729">
    <property type="entry name" value="Acyl-CoA N-acyltransferases (Nat)"/>
    <property type="match status" value="1"/>
</dbReference>
<dbReference type="CDD" id="cd04301">
    <property type="entry name" value="NAT_SF"/>
    <property type="match status" value="1"/>
</dbReference>
<dbReference type="InterPro" id="IPR050769">
    <property type="entry name" value="NAT_camello-type"/>
</dbReference>
<evidence type="ECO:0000313" key="4">
    <source>
        <dbReference type="Proteomes" id="UP000255523"/>
    </source>
</evidence>
<dbReference type="AlphaFoldDB" id="A0A380LJN0"/>
<dbReference type="PANTHER" id="PTHR13947:SF37">
    <property type="entry name" value="LD18367P"/>
    <property type="match status" value="1"/>
</dbReference>
<protein>
    <submittedName>
        <fullName evidence="3">Acetyltransferase (GNAT) family protein</fullName>
    </submittedName>
</protein>
<dbReference type="EMBL" id="UHFX01000003">
    <property type="protein sequence ID" value="SUO03493.1"/>
    <property type="molecule type" value="Genomic_DNA"/>
</dbReference>
<reference evidence="3 4" key="1">
    <citation type="submission" date="2018-06" db="EMBL/GenBank/DDBJ databases">
        <authorList>
            <consortium name="Pathogen Informatics"/>
            <person name="Doyle S."/>
        </authorList>
    </citation>
    <scope>NUCLEOTIDE SEQUENCE [LARGE SCALE GENOMIC DNA]</scope>
    <source>
        <strain evidence="3 4">NCTC11087</strain>
    </source>
</reference>
<organism evidence="3 4">
    <name type="scientific">Faecalicoccus pleomorphus</name>
    <dbReference type="NCBI Taxonomy" id="1323"/>
    <lineage>
        <taxon>Bacteria</taxon>
        <taxon>Bacillati</taxon>
        <taxon>Bacillota</taxon>
        <taxon>Erysipelotrichia</taxon>
        <taxon>Erysipelotrichales</taxon>
        <taxon>Erysipelotrichaceae</taxon>
        <taxon>Faecalicoccus</taxon>
    </lineage>
</organism>
<keyword evidence="4" id="KW-1185">Reference proteome</keyword>
<accession>A0A380LJN0</accession>
<gene>
    <name evidence="3" type="ORF">NCTC11087_00355</name>
</gene>
<dbReference type="GeneID" id="77461346"/>
<evidence type="ECO:0000313" key="3">
    <source>
        <dbReference type="EMBL" id="SUO03493.1"/>
    </source>
</evidence>
<dbReference type="InterPro" id="IPR000182">
    <property type="entry name" value="GNAT_dom"/>
</dbReference>
<dbReference type="Proteomes" id="UP000255523">
    <property type="component" value="Unassembled WGS sequence"/>
</dbReference>
<dbReference type="Gene3D" id="3.40.630.30">
    <property type="match status" value="1"/>
</dbReference>
<evidence type="ECO:0000259" key="2">
    <source>
        <dbReference type="PROSITE" id="PS51186"/>
    </source>
</evidence>
<dbReference type="RefSeq" id="WP_022789661.1">
    <property type="nucleotide sequence ID" value="NZ_CAUWMU010000036.1"/>
</dbReference>
<name>A0A380LJN0_9FIRM</name>
<dbReference type="PROSITE" id="PS51186">
    <property type="entry name" value="GNAT"/>
    <property type="match status" value="1"/>
</dbReference>
<dbReference type="Pfam" id="PF00583">
    <property type="entry name" value="Acetyltransf_1"/>
    <property type="match status" value="1"/>
</dbReference>
<dbReference type="PANTHER" id="PTHR13947">
    <property type="entry name" value="GNAT FAMILY N-ACETYLTRANSFERASE"/>
    <property type="match status" value="1"/>
</dbReference>
<evidence type="ECO:0000256" key="1">
    <source>
        <dbReference type="ARBA" id="ARBA00022679"/>
    </source>
</evidence>
<sequence length="168" mass="19988">MLKQKNVKIRKIQPQDDLVLAKIIRNSLKSVHLDQPGTAYFDENLDHLSQYYQKENRWYWVLEANQKVMGGIGLERFVYFPNCLEIQKCYLCPEARNKGWGYRLLEMVEQEAVQKGYEMLYLETHSILKPAIALYRKRGFQEIERPACIVHSKMDRFFIKRLEAQPCN</sequence>
<dbReference type="InterPro" id="IPR016181">
    <property type="entry name" value="Acyl_CoA_acyltransferase"/>
</dbReference>